<gene>
    <name evidence="1" type="ORF">CEK00_10260</name>
</gene>
<accession>A0A270NJ52</accession>
<evidence type="ECO:0000313" key="1">
    <source>
        <dbReference type="EMBL" id="PAM71605.1"/>
    </source>
</evidence>
<protein>
    <submittedName>
        <fullName evidence="1">Uncharacterized protein</fullName>
    </submittedName>
</protein>
<organism evidence="1 2">
    <name type="scientific">Stenotrophomonas maltophilia</name>
    <name type="common">Pseudomonas maltophilia</name>
    <name type="synonym">Xanthomonas maltophilia</name>
    <dbReference type="NCBI Taxonomy" id="40324"/>
    <lineage>
        <taxon>Bacteria</taxon>
        <taxon>Pseudomonadati</taxon>
        <taxon>Pseudomonadota</taxon>
        <taxon>Gammaproteobacteria</taxon>
        <taxon>Lysobacterales</taxon>
        <taxon>Lysobacteraceae</taxon>
        <taxon>Stenotrophomonas</taxon>
        <taxon>Stenotrophomonas maltophilia group</taxon>
    </lineage>
</organism>
<dbReference type="EMBL" id="NJGC01000010">
    <property type="protein sequence ID" value="PAM71605.1"/>
    <property type="molecule type" value="Genomic_DNA"/>
</dbReference>
<dbReference type="Proteomes" id="UP000216433">
    <property type="component" value="Unassembled WGS sequence"/>
</dbReference>
<comment type="caution">
    <text evidence="1">The sequence shown here is derived from an EMBL/GenBank/DDBJ whole genome shotgun (WGS) entry which is preliminary data.</text>
</comment>
<proteinExistence type="predicted"/>
<evidence type="ECO:0000313" key="2">
    <source>
        <dbReference type="Proteomes" id="UP000216433"/>
    </source>
</evidence>
<dbReference type="AlphaFoldDB" id="A0A270NJ52"/>
<sequence>MSDKNVSIKPLGLEMARELSTEELMNVGGGALEAAPASTGSAGGKVTSGGDWEVNVGIDW</sequence>
<name>A0A270NJ52_STEMA</name>
<reference evidence="1 2" key="1">
    <citation type="submission" date="2017-06" db="EMBL/GenBank/DDBJ databases">
        <title>Genome sequencing and assembly of Stenotrophomonas maltophilia DF07.</title>
        <authorList>
            <person name="Iyer R."/>
        </authorList>
    </citation>
    <scope>NUCLEOTIDE SEQUENCE [LARGE SCALE GENOMIC DNA]</scope>
    <source>
        <strain evidence="1 2">DF07</strain>
    </source>
</reference>
<dbReference type="RefSeq" id="WP_005419266.1">
    <property type="nucleotide sequence ID" value="NZ_JACLBF010000008.1"/>
</dbReference>
<dbReference type="GeneID" id="97262627"/>